<feature type="domain" description="VOC" evidence="3">
    <location>
        <begin position="4"/>
        <end position="132"/>
    </location>
</feature>
<gene>
    <name evidence="4" type="primary">mce</name>
    <name evidence="4" type="ORF">FV139_07745</name>
</gene>
<dbReference type="EMBL" id="VRZA01000002">
    <property type="protein sequence ID" value="TXS95749.1"/>
    <property type="molecule type" value="Genomic_DNA"/>
</dbReference>
<dbReference type="GO" id="GO:0046491">
    <property type="term" value="P:L-methylmalonyl-CoA metabolic process"/>
    <property type="evidence" value="ECO:0007669"/>
    <property type="project" value="TreeGrafter"/>
</dbReference>
<dbReference type="Pfam" id="PF13669">
    <property type="entry name" value="Glyoxalase_4"/>
    <property type="match status" value="1"/>
</dbReference>
<evidence type="ECO:0000313" key="5">
    <source>
        <dbReference type="Proteomes" id="UP000321039"/>
    </source>
</evidence>
<keyword evidence="5" id="KW-1185">Reference proteome</keyword>
<evidence type="ECO:0000313" key="4">
    <source>
        <dbReference type="EMBL" id="TXS95749.1"/>
    </source>
</evidence>
<dbReference type="Gene3D" id="3.10.180.10">
    <property type="entry name" value="2,3-Dihydroxybiphenyl 1,2-Dioxygenase, domain 1"/>
    <property type="match status" value="1"/>
</dbReference>
<keyword evidence="2" id="KW-0479">Metal-binding</keyword>
<dbReference type="PROSITE" id="PS51819">
    <property type="entry name" value="VOC"/>
    <property type="match status" value="1"/>
</dbReference>
<reference evidence="4 5" key="1">
    <citation type="submission" date="2019-08" db="EMBL/GenBank/DDBJ databases">
        <title>Parahaliea maris sp. nov., isolated from the surface seawater.</title>
        <authorList>
            <person name="Liu Y."/>
        </authorList>
    </citation>
    <scope>NUCLEOTIDE SEQUENCE [LARGE SCALE GENOMIC DNA]</scope>
    <source>
        <strain evidence="4 5">HSLHS9</strain>
    </source>
</reference>
<dbReference type="GO" id="GO:0004493">
    <property type="term" value="F:methylmalonyl-CoA epimerase activity"/>
    <property type="evidence" value="ECO:0007669"/>
    <property type="project" value="UniProtKB-EC"/>
</dbReference>
<evidence type="ECO:0000259" key="3">
    <source>
        <dbReference type="PROSITE" id="PS51819"/>
    </source>
</evidence>
<proteinExistence type="inferred from homology"/>
<dbReference type="InterPro" id="IPR029068">
    <property type="entry name" value="Glyas_Bleomycin-R_OHBP_Dase"/>
</dbReference>
<dbReference type="CDD" id="cd07249">
    <property type="entry name" value="MMCE"/>
    <property type="match status" value="1"/>
</dbReference>
<sequence length="136" mass="14742">MITGLDHIAVAVPDLEKAVKRFLEDFGLTYEGTEDVESAKTSTAFFPLPPTSIELVHPLNGEGPIAKYLEKKGGGLHHLCFRTDDIHADVARLKEKGYQFLADAPSPGAHDCLVIFIHPKSCDGVLIELSQPPAGH</sequence>
<accession>A0A5C9A6P6</accession>
<dbReference type="PANTHER" id="PTHR43048:SF3">
    <property type="entry name" value="METHYLMALONYL-COA EPIMERASE, MITOCHONDRIAL"/>
    <property type="match status" value="1"/>
</dbReference>
<evidence type="ECO:0000256" key="1">
    <source>
        <dbReference type="ARBA" id="ARBA00009308"/>
    </source>
</evidence>
<dbReference type="AlphaFoldDB" id="A0A5C9A6P6"/>
<dbReference type="SUPFAM" id="SSF54593">
    <property type="entry name" value="Glyoxalase/Bleomycin resistance protein/Dihydroxybiphenyl dioxygenase"/>
    <property type="match status" value="1"/>
</dbReference>
<comment type="similarity">
    <text evidence="1">Belongs to the methylmalonyl-CoA epimerase family.</text>
</comment>
<dbReference type="Proteomes" id="UP000321039">
    <property type="component" value="Unassembled WGS sequence"/>
</dbReference>
<name>A0A5C9A6P6_9GAMM</name>
<dbReference type="RefSeq" id="WP_148067740.1">
    <property type="nucleotide sequence ID" value="NZ_VRZA01000002.1"/>
</dbReference>
<dbReference type="InterPro" id="IPR017515">
    <property type="entry name" value="MeMalonyl-CoA_epimerase"/>
</dbReference>
<dbReference type="NCBIfam" id="TIGR03081">
    <property type="entry name" value="metmalonyl_epim"/>
    <property type="match status" value="1"/>
</dbReference>
<dbReference type="GO" id="GO:0046872">
    <property type="term" value="F:metal ion binding"/>
    <property type="evidence" value="ECO:0007669"/>
    <property type="project" value="UniProtKB-KW"/>
</dbReference>
<keyword evidence="4" id="KW-0413">Isomerase</keyword>
<organism evidence="4 5">
    <name type="scientific">Parahaliea maris</name>
    <dbReference type="NCBI Taxonomy" id="2716870"/>
    <lineage>
        <taxon>Bacteria</taxon>
        <taxon>Pseudomonadati</taxon>
        <taxon>Pseudomonadota</taxon>
        <taxon>Gammaproteobacteria</taxon>
        <taxon>Cellvibrionales</taxon>
        <taxon>Halieaceae</taxon>
        <taxon>Parahaliea</taxon>
    </lineage>
</organism>
<dbReference type="InterPro" id="IPR051785">
    <property type="entry name" value="MMCE/EMCE_epimerase"/>
</dbReference>
<protein>
    <submittedName>
        <fullName evidence="4">Methylmalonyl-CoA epimerase</fullName>
        <ecNumber evidence="4">5.1.99.1</ecNumber>
    </submittedName>
</protein>
<dbReference type="InterPro" id="IPR037523">
    <property type="entry name" value="VOC_core"/>
</dbReference>
<dbReference type="PANTHER" id="PTHR43048">
    <property type="entry name" value="METHYLMALONYL-COA EPIMERASE"/>
    <property type="match status" value="1"/>
</dbReference>
<evidence type="ECO:0000256" key="2">
    <source>
        <dbReference type="ARBA" id="ARBA00022723"/>
    </source>
</evidence>
<comment type="caution">
    <text evidence="4">The sequence shown here is derived from an EMBL/GenBank/DDBJ whole genome shotgun (WGS) entry which is preliminary data.</text>
</comment>
<dbReference type="EC" id="5.1.99.1" evidence="4"/>